<keyword evidence="2" id="KW-1185">Reference proteome</keyword>
<protein>
    <recommendedName>
        <fullName evidence="3">Methyl-accepting chemotaxis protein</fullName>
    </recommendedName>
</protein>
<dbReference type="EMBL" id="VRYY01000102">
    <property type="protein sequence ID" value="MBG3876332.1"/>
    <property type="molecule type" value="Genomic_DNA"/>
</dbReference>
<dbReference type="Gene3D" id="1.10.287.950">
    <property type="entry name" value="Methyl-accepting chemotaxis protein"/>
    <property type="match status" value="1"/>
</dbReference>
<organism evidence="1 2">
    <name type="scientific">Nitratidesulfovibrio oxamicus</name>
    <dbReference type="NCBI Taxonomy" id="32016"/>
    <lineage>
        <taxon>Bacteria</taxon>
        <taxon>Pseudomonadati</taxon>
        <taxon>Thermodesulfobacteriota</taxon>
        <taxon>Desulfovibrionia</taxon>
        <taxon>Desulfovibrionales</taxon>
        <taxon>Desulfovibrionaceae</taxon>
        <taxon>Nitratidesulfovibrio</taxon>
    </lineage>
</organism>
<proteinExistence type="predicted"/>
<comment type="caution">
    <text evidence="1">The sequence shown here is derived from an EMBL/GenBank/DDBJ whole genome shotgun (WGS) entry which is preliminary data.</text>
</comment>
<sequence length="76" mass="7756">EVRAIAAMAEAQARGGEDVGRAVAEVDAIARETAQGMTESADAVAGLSRLAGELQHVMDGMTCDDGGQPPRDGEES</sequence>
<reference evidence="1 2" key="1">
    <citation type="submission" date="2019-08" db="EMBL/GenBank/DDBJ databases">
        <authorList>
            <person name="Luo N."/>
        </authorList>
    </citation>
    <scope>NUCLEOTIDE SEQUENCE [LARGE SCALE GENOMIC DNA]</scope>
    <source>
        <strain evidence="1 2">NCIMB 9442</strain>
    </source>
</reference>
<dbReference type="RefSeq" id="WP_372434964.1">
    <property type="nucleotide sequence ID" value="NZ_VRYY01000102.1"/>
</dbReference>
<dbReference type="Proteomes" id="UP001194469">
    <property type="component" value="Unassembled WGS sequence"/>
</dbReference>
<name>A0ABS0J1N0_9BACT</name>
<evidence type="ECO:0000313" key="1">
    <source>
        <dbReference type="EMBL" id="MBG3876332.1"/>
    </source>
</evidence>
<dbReference type="SUPFAM" id="SSF58104">
    <property type="entry name" value="Methyl-accepting chemotaxis protein (MCP) signaling domain"/>
    <property type="match status" value="1"/>
</dbReference>
<accession>A0ABS0J1N0</accession>
<feature type="non-terminal residue" evidence="1">
    <location>
        <position position="1"/>
    </location>
</feature>
<evidence type="ECO:0008006" key="3">
    <source>
        <dbReference type="Google" id="ProtNLM"/>
    </source>
</evidence>
<gene>
    <name evidence="1" type="ORF">FVW20_04650</name>
</gene>
<evidence type="ECO:0000313" key="2">
    <source>
        <dbReference type="Proteomes" id="UP001194469"/>
    </source>
</evidence>